<dbReference type="Gene3D" id="3.30.110.90">
    <property type="entry name" value="Amidohydrolase"/>
    <property type="match status" value="1"/>
</dbReference>
<dbReference type="Gene3D" id="3.20.20.140">
    <property type="entry name" value="Metal-dependent hydrolases"/>
    <property type="match status" value="1"/>
</dbReference>
<evidence type="ECO:0000259" key="1">
    <source>
        <dbReference type="Pfam" id="PF01979"/>
    </source>
</evidence>
<accession>A0ABS2UDQ5</accession>
<dbReference type="InterPro" id="IPR006680">
    <property type="entry name" value="Amidohydro-rel"/>
</dbReference>
<protein>
    <submittedName>
        <fullName evidence="2">Amidohydrolase family protein</fullName>
    </submittedName>
</protein>
<dbReference type="Proteomes" id="UP000724686">
    <property type="component" value="Unassembled WGS sequence"/>
</dbReference>
<dbReference type="PANTHER" id="PTHR43135">
    <property type="entry name" value="ALPHA-D-RIBOSE 1-METHYLPHOSPHONATE 5-TRIPHOSPHATE DIPHOSPHATASE"/>
    <property type="match status" value="1"/>
</dbReference>
<dbReference type="InterPro" id="IPR032466">
    <property type="entry name" value="Metal_Hydrolase"/>
</dbReference>
<gene>
    <name evidence="2" type="ORF">JWG45_07795</name>
</gene>
<proteinExistence type="predicted"/>
<comment type="caution">
    <text evidence="2">The sequence shown here is derived from an EMBL/GenBank/DDBJ whole genome shotgun (WGS) entry which is preliminary data.</text>
</comment>
<reference evidence="2 3" key="1">
    <citation type="submission" date="2021-02" db="EMBL/GenBank/DDBJ databases">
        <title>Leptospira ainlahdjerensis sp. nov., Leptospira ainazelensis sp. nov., Leptospira abararensis sp. nov. and Leptospira chreensis sp. nov., four new species isolated from water sources in Algeria.</title>
        <authorList>
            <person name="Amara Korba A."/>
            <person name="Kainiu M."/>
            <person name="Vincent A.T."/>
            <person name="Mariet J.-F."/>
            <person name="Veyrier F.J."/>
            <person name="Goarant C."/>
            <person name="Picardeau M."/>
        </authorList>
    </citation>
    <scope>NUCLEOTIDE SEQUENCE [LARGE SCALE GENOMIC DNA]</scope>
    <source>
        <strain evidence="2 3">201903070</strain>
    </source>
</reference>
<organism evidence="2 3">
    <name type="scientific">Leptospira ainlahdjerensis</name>
    <dbReference type="NCBI Taxonomy" id="2810033"/>
    <lineage>
        <taxon>Bacteria</taxon>
        <taxon>Pseudomonadati</taxon>
        <taxon>Spirochaetota</taxon>
        <taxon>Spirochaetia</taxon>
        <taxon>Leptospirales</taxon>
        <taxon>Leptospiraceae</taxon>
        <taxon>Leptospira</taxon>
    </lineage>
</organism>
<dbReference type="RefSeq" id="WP_205279192.1">
    <property type="nucleotide sequence ID" value="NZ_JAFFPU010000029.1"/>
</dbReference>
<dbReference type="PANTHER" id="PTHR43135:SF3">
    <property type="entry name" value="ALPHA-D-RIBOSE 1-METHYLPHOSPHONATE 5-TRIPHOSPHATE DIPHOSPHATASE"/>
    <property type="match status" value="1"/>
</dbReference>
<keyword evidence="3" id="KW-1185">Reference proteome</keyword>
<sequence length="486" mass="54880">MKQKIIITFLCVLSGLILIFWRSLSYPVIGIHPKEDFVLDQIRVFNPDRKNFSNLSLEFRNGRIFKIRKVHYGSSSEFSGMTATPGIVDMHAHLPPHNLLDLIPYFSLLYLSHGVTSVRIAGDIDGTAVPYARKGIEDGDFFGPRIFSCDAFVTSGIPRWKNSILVNSPEEASEAVRALKKKGADCIKSYENLNVPIIRALVETANKEGLPVIGHVPYGMTYEESKIPDVQHFFGIPRPASLKRDNVLNRGSDWNEVNEKLLNDIVKHSVKNKIANTPTLVASERILLFSDYEAAKEDSAVALMPRFYREVVWNPEIGIPAYRSIEKEYLQNHVQTAILKKKSLLLKLFRAGAALYLGSDAQQPFVVPGASLHQEMRLFQEAGIPSYDVWRMATVDANRAIRNETSFSIQEGASPDLLIFQEDPTNDLTKISSLYAVVSQGKLYLKKDLDFLVQEFRGQQSKFIFEQLSLFLGKLALEKQTKEFKH</sequence>
<evidence type="ECO:0000313" key="3">
    <source>
        <dbReference type="Proteomes" id="UP000724686"/>
    </source>
</evidence>
<dbReference type="InterPro" id="IPR051781">
    <property type="entry name" value="Metallo-dep_Hydrolase"/>
</dbReference>
<name>A0ABS2UDQ5_9LEPT</name>
<dbReference type="SUPFAM" id="SSF51556">
    <property type="entry name" value="Metallo-dependent hydrolases"/>
    <property type="match status" value="1"/>
</dbReference>
<dbReference type="Gene3D" id="2.30.40.10">
    <property type="entry name" value="Urease, subunit C, domain 1"/>
    <property type="match status" value="2"/>
</dbReference>
<dbReference type="Gene3D" id="3.40.50.10910">
    <property type="entry name" value="Amidohydrolase"/>
    <property type="match status" value="1"/>
</dbReference>
<dbReference type="EMBL" id="JAFFPU010000029">
    <property type="protein sequence ID" value="MBM9577055.1"/>
    <property type="molecule type" value="Genomic_DNA"/>
</dbReference>
<dbReference type="Pfam" id="PF01979">
    <property type="entry name" value="Amidohydro_1"/>
    <property type="match status" value="1"/>
</dbReference>
<evidence type="ECO:0000313" key="2">
    <source>
        <dbReference type="EMBL" id="MBM9577055.1"/>
    </source>
</evidence>
<feature type="domain" description="Amidohydrolase-related" evidence="1">
    <location>
        <begin position="83"/>
        <end position="442"/>
    </location>
</feature>
<dbReference type="InterPro" id="IPR011059">
    <property type="entry name" value="Metal-dep_hydrolase_composite"/>
</dbReference>